<protein>
    <submittedName>
        <fullName evidence="1">Uncharacterized protein</fullName>
    </submittedName>
</protein>
<dbReference type="EMBL" id="CABVMM010000008">
    <property type="protein sequence ID" value="VVV00958.1"/>
    <property type="molecule type" value="Genomic_DNA"/>
</dbReference>
<organism evidence="1 2">
    <name type="scientific">Mesonia oceanica</name>
    <dbReference type="NCBI Taxonomy" id="2687242"/>
    <lineage>
        <taxon>Bacteria</taxon>
        <taxon>Pseudomonadati</taxon>
        <taxon>Bacteroidota</taxon>
        <taxon>Flavobacteriia</taxon>
        <taxon>Flavobacteriales</taxon>
        <taxon>Flavobacteriaceae</taxon>
        <taxon>Mesonia</taxon>
    </lineage>
</organism>
<evidence type="ECO:0000313" key="1">
    <source>
        <dbReference type="EMBL" id="VVV00958.1"/>
    </source>
</evidence>
<proteinExistence type="predicted"/>
<dbReference type="Proteomes" id="UP000356253">
    <property type="component" value="Unassembled WGS sequence"/>
</dbReference>
<evidence type="ECO:0000313" key="2">
    <source>
        <dbReference type="Proteomes" id="UP000356253"/>
    </source>
</evidence>
<keyword evidence="2" id="KW-1185">Reference proteome</keyword>
<name>A0AC61Y9Z0_9FLAO</name>
<reference evidence="1" key="1">
    <citation type="submission" date="2019-09" db="EMBL/GenBank/DDBJ databases">
        <authorList>
            <person name="Rodrigo-Torres L."/>
            <person name="Arahal R. D."/>
            <person name="Lucena T."/>
        </authorList>
    </citation>
    <scope>NUCLEOTIDE SEQUENCE</scope>
    <source>
        <strain evidence="1">ISS653</strain>
    </source>
</reference>
<comment type="caution">
    <text evidence="1">The sequence shown here is derived from an EMBL/GenBank/DDBJ whole genome shotgun (WGS) entry which is preliminary data.</text>
</comment>
<sequence>MMVYLNYTNLDSETQEGLLSMSKKEVENRFGKQLKSYAQHHYINYDTLLEEEAIRNLYNYDFVFNM</sequence>
<gene>
    <name evidence="1" type="ORF">FVB9532_02234</name>
</gene>
<accession>A0AC61Y9Z0</accession>